<dbReference type="InterPro" id="IPR016071">
    <property type="entry name" value="Staphylococal_nuclease_OB-fold"/>
</dbReference>
<keyword evidence="3" id="KW-1185">Reference proteome</keyword>
<evidence type="ECO:0000313" key="3">
    <source>
        <dbReference type="Proteomes" id="UP000535491"/>
    </source>
</evidence>
<dbReference type="EMBL" id="JACEIQ010000002">
    <property type="protein sequence ID" value="MBA4493437.1"/>
    <property type="molecule type" value="Genomic_DNA"/>
</dbReference>
<protein>
    <submittedName>
        <fullName evidence="2">Thermonuclease family protein</fullName>
    </submittedName>
</protein>
<dbReference type="Gene3D" id="2.40.50.90">
    <property type="match status" value="1"/>
</dbReference>
<dbReference type="InterPro" id="IPR035437">
    <property type="entry name" value="SNase_OB-fold_sf"/>
</dbReference>
<reference evidence="2 3" key="1">
    <citation type="submission" date="2020-07" db="EMBL/GenBank/DDBJ databases">
        <authorList>
            <person name="Feng H."/>
        </authorList>
    </citation>
    <scope>NUCLEOTIDE SEQUENCE [LARGE SCALE GENOMIC DNA]</scope>
    <source>
        <strain evidence="3">s-10</strain>
    </source>
</reference>
<evidence type="ECO:0000313" key="2">
    <source>
        <dbReference type="EMBL" id="MBA4493437.1"/>
    </source>
</evidence>
<accession>A0A7W1WP25</accession>
<evidence type="ECO:0000259" key="1">
    <source>
        <dbReference type="Pfam" id="PF00565"/>
    </source>
</evidence>
<dbReference type="AlphaFoldDB" id="A0A7W1WP25"/>
<comment type="caution">
    <text evidence="2">The sequence shown here is derived from an EMBL/GenBank/DDBJ whole genome shotgun (WGS) entry which is preliminary data.</text>
</comment>
<name>A0A7W1WP25_9BACL</name>
<organism evidence="2 3">
    <name type="scientific">Paenactinomyces guangxiensis</name>
    <dbReference type="NCBI Taxonomy" id="1490290"/>
    <lineage>
        <taxon>Bacteria</taxon>
        <taxon>Bacillati</taxon>
        <taxon>Bacillota</taxon>
        <taxon>Bacilli</taxon>
        <taxon>Bacillales</taxon>
        <taxon>Thermoactinomycetaceae</taxon>
        <taxon>Paenactinomyces</taxon>
    </lineage>
</organism>
<dbReference type="RefSeq" id="WP_181750666.1">
    <property type="nucleotide sequence ID" value="NZ_JACEIQ010000002.1"/>
</dbReference>
<dbReference type="Proteomes" id="UP000535491">
    <property type="component" value="Unassembled WGS sequence"/>
</dbReference>
<dbReference type="Pfam" id="PF00565">
    <property type="entry name" value="SNase"/>
    <property type="match status" value="1"/>
</dbReference>
<feature type="domain" description="TNase-like" evidence="1">
    <location>
        <begin position="2"/>
        <end position="37"/>
    </location>
</feature>
<dbReference type="SUPFAM" id="SSF50199">
    <property type="entry name" value="Staphylococcal nuclease"/>
    <property type="match status" value="1"/>
</dbReference>
<sequence>MVRFWLIETPETKHPELGEQPLGKEASAFMKKMLTEASRYPWNLMWRSGINMKGYGLCVCRRKSWLAGLRLHRLSDLIGD</sequence>
<proteinExistence type="predicted"/>
<gene>
    <name evidence="2" type="ORF">H1191_03845</name>
</gene>